<evidence type="ECO:0000256" key="2">
    <source>
        <dbReference type="ARBA" id="ARBA00004613"/>
    </source>
</evidence>
<dbReference type="GO" id="GO:0005576">
    <property type="term" value="C:extracellular region"/>
    <property type="evidence" value="ECO:0007669"/>
    <property type="project" value="UniProtKB-SubCell"/>
</dbReference>
<comment type="caution">
    <text evidence="5">The sequence shown here is derived from an EMBL/GenBank/DDBJ whole genome shotgun (WGS) entry which is preliminary data.</text>
</comment>
<organism evidence="5 6">
    <name type="scientific">Phytophthora oleae</name>
    <dbReference type="NCBI Taxonomy" id="2107226"/>
    <lineage>
        <taxon>Eukaryota</taxon>
        <taxon>Sar</taxon>
        <taxon>Stramenopiles</taxon>
        <taxon>Oomycota</taxon>
        <taxon>Peronosporomycetes</taxon>
        <taxon>Peronosporales</taxon>
        <taxon>Peronosporaceae</taxon>
        <taxon>Phytophthora</taxon>
    </lineage>
</organism>
<dbReference type="InterPro" id="IPR045379">
    <property type="entry name" value="Crinkler_N"/>
</dbReference>
<dbReference type="GO" id="GO:0043657">
    <property type="term" value="C:host cell"/>
    <property type="evidence" value="ECO:0007669"/>
    <property type="project" value="UniProtKB-SubCell"/>
</dbReference>
<evidence type="ECO:0000313" key="6">
    <source>
        <dbReference type="Proteomes" id="UP001632037"/>
    </source>
</evidence>
<keyword evidence="6" id="KW-1185">Reference proteome</keyword>
<proteinExistence type="predicted"/>
<evidence type="ECO:0000313" key="5">
    <source>
        <dbReference type="EMBL" id="KAL3659037.1"/>
    </source>
</evidence>
<dbReference type="EMBL" id="JBIMZQ010000049">
    <property type="protein sequence ID" value="KAL3659037.1"/>
    <property type="molecule type" value="Genomic_DNA"/>
</dbReference>
<gene>
    <name evidence="5" type="ORF">V7S43_015921</name>
</gene>
<dbReference type="AlphaFoldDB" id="A0ABD3EXP3"/>
<dbReference type="Pfam" id="PF20147">
    <property type="entry name" value="Crinkler"/>
    <property type="match status" value="1"/>
</dbReference>
<reference evidence="5 6" key="1">
    <citation type="submission" date="2024-09" db="EMBL/GenBank/DDBJ databases">
        <title>Genome sequencing and assembly of Phytophthora oleae, isolate VK10A, causative agent of rot of olive drupes.</title>
        <authorList>
            <person name="Conti Taguali S."/>
            <person name="Riolo M."/>
            <person name="La Spada F."/>
            <person name="Cacciola S.O."/>
            <person name="Dionisio G."/>
        </authorList>
    </citation>
    <scope>NUCLEOTIDE SEQUENCE [LARGE SCALE GENOMIC DNA]</scope>
    <source>
        <strain evidence="5 6">VK10A</strain>
    </source>
</reference>
<protein>
    <recommendedName>
        <fullName evidence="4">Crinkler effector protein N-terminal domain-containing protein</fullName>
    </recommendedName>
</protein>
<evidence type="ECO:0000256" key="3">
    <source>
        <dbReference type="ARBA" id="ARBA00022525"/>
    </source>
</evidence>
<evidence type="ECO:0000256" key="1">
    <source>
        <dbReference type="ARBA" id="ARBA00004340"/>
    </source>
</evidence>
<keyword evidence="3" id="KW-0964">Secreted</keyword>
<comment type="subcellular location">
    <subcellularLocation>
        <location evidence="1">Host cell</location>
    </subcellularLocation>
    <subcellularLocation>
        <location evidence="2">Secreted</location>
    </subcellularLocation>
</comment>
<name>A0ABD3EXP3_9STRA</name>
<evidence type="ECO:0000259" key="4">
    <source>
        <dbReference type="Pfam" id="PF20147"/>
    </source>
</evidence>
<accession>A0ABD3EXP3</accession>
<dbReference type="Proteomes" id="UP001632037">
    <property type="component" value="Unassembled WGS sequence"/>
</dbReference>
<feature type="domain" description="Crinkler effector protein N-terminal" evidence="4">
    <location>
        <begin position="2"/>
        <end position="102"/>
    </location>
</feature>
<sequence>MLTLNCAIVGIGGSTFPVDIDKKKLVGYLKTAIKDEIGYAGLAYQLRLFLAKHGNLWLKDDDTLDKVLQSRDATSYVEVRASEEIGNLFGNSPTKKTIHVLVMVPKGPNHGDGQCVRYERMSDLAAVSMAADGDALLAFLEVK</sequence>